<feature type="domain" description="Calcineurin-like phosphoesterase" evidence="3">
    <location>
        <begin position="1"/>
        <end position="145"/>
    </location>
</feature>
<evidence type="ECO:0000256" key="1">
    <source>
        <dbReference type="ARBA" id="ARBA00008950"/>
    </source>
</evidence>
<evidence type="ECO:0000313" key="5">
    <source>
        <dbReference type="Proteomes" id="UP000281498"/>
    </source>
</evidence>
<comment type="caution">
    <text evidence="4">The sequence shown here is derived from an EMBL/GenBank/DDBJ whole genome shotgun (WGS) entry which is preliminary data.</text>
</comment>
<dbReference type="Proteomes" id="UP000281498">
    <property type="component" value="Unassembled WGS sequence"/>
</dbReference>
<dbReference type="Pfam" id="PF12850">
    <property type="entry name" value="Metallophos_2"/>
    <property type="match status" value="1"/>
</dbReference>
<name>A0A3A9JZR0_9BACI</name>
<dbReference type="NCBIfam" id="TIGR00040">
    <property type="entry name" value="yfcE"/>
    <property type="match status" value="1"/>
</dbReference>
<organism evidence="4 5">
    <name type="scientific">Salipaludibacillus neizhouensis</name>
    <dbReference type="NCBI Taxonomy" id="885475"/>
    <lineage>
        <taxon>Bacteria</taxon>
        <taxon>Bacillati</taxon>
        <taxon>Bacillota</taxon>
        <taxon>Bacilli</taxon>
        <taxon>Bacillales</taxon>
        <taxon>Bacillaceae</taxon>
    </lineage>
</organism>
<sequence>MKALIMSDSHGWEKEVQLLVDRHKQEVDAIFHCGDSELTSDSGCLEAVTTVRGNCDFGDDFPEEVVEEVRDTRFLIAHGHLLNIKMTPTNLIERGNEEEADILCHGHSHIPVAMQENNKIIINPGSIRLPRQYPIGTYVIVETSEDEVDVTFLSMAGNKIEDLSKNFKKTS</sequence>
<evidence type="ECO:0000313" key="4">
    <source>
        <dbReference type="EMBL" id="RKL65967.1"/>
    </source>
</evidence>
<dbReference type="PANTHER" id="PTHR11124">
    <property type="entry name" value="VACUOLAR SORTING PROTEIN VPS29"/>
    <property type="match status" value="1"/>
</dbReference>
<dbReference type="GO" id="GO:0016787">
    <property type="term" value="F:hydrolase activity"/>
    <property type="evidence" value="ECO:0007669"/>
    <property type="project" value="UniProtKB-UniRule"/>
</dbReference>
<comment type="similarity">
    <text evidence="1 2">Belongs to the metallophosphoesterase superfamily. YfcE family.</text>
</comment>
<dbReference type="InterPro" id="IPR000979">
    <property type="entry name" value="Phosphodiesterase_MJ0936/Vps29"/>
</dbReference>
<dbReference type="InterPro" id="IPR029052">
    <property type="entry name" value="Metallo-depent_PP-like"/>
</dbReference>
<protein>
    <recommendedName>
        <fullName evidence="2">Phosphoesterase</fullName>
        <ecNumber evidence="2">3.1.4.-</ecNumber>
    </recommendedName>
</protein>
<evidence type="ECO:0000259" key="3">
    <source>
        <dbReference type="Pfam" id="PF12850"/>
    </source>
</evidence>
<dbReference type="RefSeq" id="WP_110934957.1">
    <property type="nucleotide sequence ID" value="NZ_KZ614146.1"/>
</dbReference>
<dbReference type="CDD" id="cd00841">
    <property type="entry name" value="MPP_YfcE"/>
    <property type="match status" value="1"/>
</dbReference>
<dbReference type="OrthoDB" id="9800565at2"/>
<dbReference type="EMBL" id="PDOE01000010">
    <property type="protein sequence ID" value="RKL65967.1"/>
    <property type="molecule type" value="Genomic_DNA"/>
</dbReference>
<dbReference type="AlphaFoldDB" id="A0A3A9JZR0"/>
<proteinExistence type="inferred from homology"/>
<gene>
    <name evidence="4" type="ORF">CR203_18020</name>
</gene>
<comment type="cofactor">
    <cofactor evidence="2">
        <name>a divalent metal cation</name>
        <dbReference type="ChEBI" id="CHEBI:60240"/>
    </cofactor>
</comment>
<keyword evidence="5" id="KW-1185">Reference proteome</keyword>
<dbReference type="InterPro" id="IPR041802">
    <property type="entry name" value="MPP_YfcE"/>
</dbReference>
<dbReference type="InterPro" id="IPR024654">
    <property type="entry name" value="Calcineurin-like_PHP_lpxH"/>
</dbReference>
<evidence type="ECO:0000256" key="2">
    <source>
        <dbReference type="RuleBase" id="RU362039"/>
    </source>
</evidence>
<dbReference type="SUPFAM" id="SSF56300">
    <property type="entry name" value="Metallo-dependent phosphatases"/>
    <property type="match status" value="1"/>
</dbReference>
<dbReference type="GO" id="GO:0046872">
    <property type="term" value="F:metal ion binding"/>
    <property type="evidence" value="ECO:0007669"/>
    <property type="project" value="UniProtKB-KW"/>
</dbReference>
<reference evidence="4 5" key="1">
    <citation type="submission" date="2017-10" db="EMBL/GenBank/DDBJ databases">
        <title>Bacillus sp. nov., a halophilic bacterium isolated from a Keqin Lake.</title>
        <authorList>
            <person name="Wang H."/>
        </authorList>
    </citation>
    <scope>NUCLEOTIDE SEQUENCE [LARGE SCALE GENOMIC DNA]</scope>
    <source>
        <strain evidence="4 5">KCTC 13187</strain>
    </source>
</reference>
<dbReference type="EC" id="3.1.4.-" evidence="2"/>
<keyword evidence="2" id="KW-0479">Metal-binding</keyword>
<accession>A0A3A9JZR0</accession>
<dbReference type="Gene3D" id="3.60.21.10">
    <property type="match status" value="1"/>
</dbReference>